<accession>A0ABY9YNK5</accession>
<evidence type="ECO:0000313" key="3">
    <source>
        <dbReference type="Proteomes" id="UP001302072"/>
    </source>
</evidence>
<gene>
    <name evidence="2" type="ORF">PDM29_19340</name>
</gene>
<evidence type="ECO:0000313" key="2">
    <source>
        <dbReference type="EMBL" id="WNH52446.1"/>
    </source>
</evidence>
<proteinExistence type="predicted"/>
<evidence type="ECO:0000256" key="1">
    <source>
        <dbReference type="SAM" id="Phobius"/>
    </source>
</evidence>
<name>A0ABY9YNK5_9GAMM</name>
<keyword evidence="1" id="KW-1133">Transmembrane helix</keyword>
<dbReference type="EMBL" id="CP115541">
    <property type="protein sequence ID" value="WNH52446.1"/>
    <property type="molecule type" value="Genomic_DNA"/>
</dbReference>
<organism evidence="2 3">
    <name type="scientific">Stenotrophomonas oahuensis</name>
    <dbReference type="NCBI Taxonomy" id="3003271"/>
    <lineage>
        <taxon>Bacteria</taxon>
        <taxon>Pseudomonadati</taxon>
        <taxon>Pseudomonadota</taxon>
        <taxon>Gammaproteobacteria</taxon>
        <taxon>Lysobacterales</taxon>
        <taxon>Lysobacteraceae</taxon>
        <taxon>Stenotrophomonas</taxon>
    </lineage>
</organism>
<dbReference type="Proteomes" id="UP001302072">
    <property type="component" value="Chromosome"/>
</dbReference>
<evidence type="ECO:0008006" key="4">
    <source>
        <dbReference type="Google" id="ProtNLM"/>
    </source>
</evidence>
<protein>
    <recommendedName>
        <fullName evidence="4">Holin</fullName>
    </recommendedName>
</protein>
<keyword evidence="1" id="KW-0812">Transmembrane</keyword>
<sequence>MLSEITSALSKVNEVPREVWSVAAGILAGFGLTQRIRRLLPDKWDDKSHEVATQAVVFLVAFSVTFATWGGKDADANVAALVTALVTPALWNAFLAGLGWWKPALRDALLARPVK</sequence>
<feature type="transmembrane region" description="Helical" evidence="1">
    <location>
        <begin position="20"/>
        <end position="40"/>
    </location>
</feature>
<feature type="transmembrane region" description="Helical" evidence="1">
    <location>
        <begin position="76"/>
        <end position="101"/>
    </location>
</feature>
<keyword evidence="1" id="KW-0472">Membrane</keyword>
<dbReference type="RefSeq" id="WP_311191645.1">
    <property type="nucleotide sequence ID" value="NZ_CP115541.1"/>
</dbReference>
<keyword evidence="3" id="KW-1185">Reference proteome</keyword>
<feature type="transmembrane region" description="Helical" evidence="1">
    <location>
        <begin position="52"/>
        <end position="70"/>
    </location>
</feature>
<reference evidence="2 3" key="1">
    <citation type="submission" date="2022-12" db="EMBL/GenBank/DDBJ databases">
        <title>Two new species, Stenotrophomonas aracearum and Stenotrophomonas oahuensis, isolated from Anthurium (Araceae family) in Hawaii.</title>
        <authorList>
            <person name="Chunag S.C."/>
            <person name="Dobhal S."/>
            <person name="Alvarez A."/>
            <person name="Arif M."/>
        </authorList>
    </citation>
    <scope>NUCLEOTIDE SEQUENCE [LARGE SCALE GENOMIC DNA]</scope>
    <source>
        <strain evidence="2 3">A5586</strain>
    </source>
</reference>